<dbReference type="RefSeq" id="WP_344859032.1">
    <property type="nucleotide sequence ID" value="NZ_BAAAUT010000017.1"/>
</dbReference>
<keyword evidence="4" id="KW-1003">Cell membrane</keyword>
<sequence length="237" mass="22736">MTDDGKTPPRPDGAPSAASGDTSAAPGPAAAHAAGGVRLPPPAAPSAFSGADLARVSVFAALIAVLGLPGALNVFGNAVPITLQTLGVMLAGAILGSWRAALAVTVLIVLVLAGLPLLAGGRGGLGVLAGPSAGFLLGWIPGAAVTGWIVERGGRAPGTVRLVAACLAGGVAVIYLIGVPVQAAVTGLPLAQTALLAAAFLPGDLAKAVLAALIARGTQRAYPGAVPAAGRLRTGGN</sequence>
<accession>A0ABP6N1Z3</accession>
<dbReference type="Proteomes" id="UP001500320">
    <property type="component" value="Unassembled WGS sequence"/>
</dbReference>
<keyword evidence="11" id="KW-1185">Reference proteome</keyword>
<dbReference type="Gene3D" id="1.10.1760.20">
    <property type="match status" value="1"/>
</dbReference>
<keyword evidence="6 9" id="KW-1133">Transmembrane helix</keyword>
<evidence type="ECO:0000256" key="6">
    <source>
        <dbReference type="ARBA" id="ARBA00022989"/>
    </source>
</evidence>
<dbReference type="PANTHER" id="PTHR34295">
    <property type="entry name" value="BIOTIN TRANSPORTER BIOY"/>
    <property type="match status" value="1"/>
</dbReference>
<feature type="transmembrane region" description="Helical" evidence="9">
    <location>
        <begin position="53"/>
        <end position="72"/>
    </location>
</feature>
<evidence type="ECO:0000256" key="8">
    <source>
        <dbReference type="SAM" id="MobiDB-lite"/>
    </source>
</evidence>
<feature type="transmembrane region" description="Helical" evidence="9">
    <location>
        <begin position="125"/>
        <end position="150"/>
    </location>
</feature>
<proteinExistence type="inferred from homology"/>
<evidence type="ECO:0000313" key="11">
    <source>
        <dbReference type="Proteomes" id="UP001500320"/>
    </source>
</evidence>
<evidence type="ECO:0008006" key="12">
    <source>
        <dbReference type="Google" id="ProtNLM"/>
    </source>
</evidence>
<reference evidence="11" key="1">
    <citation type="journal article" date="2019" name="Int. J. Syst. Evol. Microbiol.">
        <title>The Global Catalogue of Microorganisms (GCM) 10K type strain sequencing project: providing services to taxonomists for standard genome sequencing and annotation.</title>
        <authorList>
            <consortium name="The Broad Institute Genomics Platform"/>
            <consortium name="The Broad Institute Genome Sequencing Center for Infectious Disease"/>
            <person name="Wu L."/>
            <person name="Ma J."/>
        </authorList>
    </citation>
    <scope>NUCLEOTIDE SEQUENCE [LARGE SCALE GENOMIC DNA]</scope>
    <source>
        <strain evidence="11">JCM 9373</strain>
    </source>
</reference>
<dbReference type="InterPro" id="IPR003784">
    <property type="entry name" value="BioY"/>
</dbReference>
<dbReference type="Pfam" id="PF02632">
    <property type="entry name" value="BioY"/>
    <property type="match status" value="1"/>
</dbReference>
<feature type="transmembrane region" description="Helical" evidence="9">
    <location>
        <begin position="193"/>
        <end position="215"/>
    </location>
</feature>
<comment type="subcellular location">
    <subcellularLocation>
        <location evidence="1">Cell membrane</location>
        <topology evidence="1">Multi-pass membrane protein</topology>
    </subcellularLocation>
</comment>
<gene>
    <name evidence="10" type="ORF">GCM10010466_25360</name>
</gene>
<comment type="caution">
    <text evidence="10">The sequence shown here is derived from an EMBL/GenBank/DDBJ whole genome shotgun (WGS) entry which is preliminary data.</text>
</comment>
<organism evidence="10 11">
    <name type="scientific">Planomonospora alba</name>
    <dbReference type="NCBI Taxonomy" id="161354"/>
    <lineage>
        <taxon>Bacteria</taxon>
        <taxon>Bacillati</taxon>
        <taxon>Actinomycetota</taxon>
        <taxon>Actinomycetes</taxon>
        <taxon>Streptosporangiales</taxon>
        <taxon>Streptosporangiaceae</taxon>
        <taxon>Planomonospora</taxon>
    </lineage>
</organism>
<dbReference type="PANTHER" id="PTHR34295:SF4">
    <property type="entry name" value="BIOTIN TRANSPORTER BIOY-RELATED"/>
    <property type="match status" value="1"/>
</dbReference>
<evidence type="ECO:0000313" key="10">
    <source>
        <dbReference type="EMBL" id="GAA3133686.1"/>
    </source>
</evidence>
<feature type="transmembrane region" description="Helical" evidence="9">
    <location>
        <begin position="100"/>
        <end position="119"/>
    </location>
</feature>
<feature type="transmembrane region" description="Helical" evidence="9">
    <location>
        <begin position="162"/>
        <end position="181"/>
    </location>
</feature>
<evidence type="ECO:0000256" key="5">
    <source>
        <dbReference type="ARBA" id="ARBA00022692"/>
    </source>
</evidence>
<dbReference type="EMBL" id="BAAAUT010000017">
    <property type="protein sequence ID" value="GAA3133686.1"/>
    <property type="molecule type" value="Genomic_DNA"/>
</dbReference>
<evidence type="ECO:0000256" key="1">
    <source>
        <dbReference type="ARBA" id="ARBA00004651"/>
    </source>
</evidence>
<evidence type="ECO:0000256" key="7">
    <source>
        <dbReference type="ARBA" id="ARBA00023136"/>
    </source>
</evidence>
<evidence type="ECO:0000256" key="9">
    <source>
        <dbReference type="SAM" id="Phobius"/>
    </source>
</evidence>
<protein>
    <recommendedName>
        <fullName evidence="12">Biotin transporter</fullName>
    </recommendedName>
</protein>
<keyword evidence="7 9" id="KW-0472">Membrane</keyword>
<evidence type="ECO:0000256" key="3">
    <source>
        <dbReference type="ARBA" id="ARBA00022448"/>
    </source>
</evidence>
<evidence type="ECO:0000256" key="2">
    <source>
        <dbReference type="ARBA" id="ARBA00010692"/>
    </source>
</evidence>
<feature type="compositionally biased region" description="Low complexity" evidence="8">
    <location>
        <begin position="13"/>
        <end position="36"/>
    </location>
</feature>
<name>A0ABP6N1Z3_9ACTN</name>
<feature type="region of interest" description="Disordered" evidence="8">
    <location>
        <begin position="1"/>
        <end position="36"/>
    </location>
</feature>
<keyword evidence="5 9" id="KW-0812">Transmembrane</keyword>
<evidence type="ECO:0000256" key="4">
    <source>
        <dbReference type="ARBA" id="ARBA00022475"/>
    </source>
</evidence>
<keyword evidence="3" id="KW-0813">Transport</keyword>
<comment type="similarity">
    <text evidence="2">Belongs to the BioY family.</text>
</comment>